<dbReference type="EMBL" id="QXTG01000002">
    <property type="protein sequence ID" value="RIX28934.1"/>
    <property type="molecule type" value="Genomic_DNA"/>
</dbReference>
<sequence length="105" mass="12144">MTYGNWTVEFDDRLLAHLQLVIVQRLRNQERFSMSWIDGIEAGSGRSSIWLHPEGDLYFRFNGSRVPEIDPEWIKQLTESAQSSRGLIVTMEDGRLARSTSTKRT</sequence>
<evidence type="ECO:0000313" key="3">
    <source>
        <dbReference type="Proteomes" id="UP000265742"/>
    </source>
</evidence>
<evidence type="ECO:0000259" key="1">
    <source>
        <dbReference type="Pfam" id="PF25355"/>
    </source>
</evidence>
<protein>
    <submittedName>
        <fullName evidence="2">ATP-dependent DNA ligase</fullName>
    </submittedName>
</protein>
<dbReference type="AlphaFoldDB" id="A0A3A1U7Q0"/>
<dbReference type="OrthoDB" id="5123855at2"/>
<keyword evidence="3" id="KW-1185">Reference proteome</keyword>
<feature type="domain" description="DUF7882" evidence="1">
    <location>
        <begin position="2"/>
        <end position="91"/>
    </location>
</feature>
<keyword evidence="2" id="KW-0436">Ligase</keyword>
<comment type="caution">
    <text evidence="2">The sequence shown here is derived from an EMBL/GenBank/DDBJ whole genome shotgun (WGS) entry which is preliminary data.</text>
</comment>
<evidence type="ECO:0000313" key="2">
    <source>
        <dbReference type="EMBL" id="RIX28934.1"/>
    </source>
</evidence>
<dbReference type="RefSeq" id="WP_119483259.1">
    <property type="nucleotide sequence ID" value="NZ_QXTG01000002.1"/>
</dbReference>
<reference evidence="3" key="1">
    <citation type="submission" date="2018-09" db="EMBL/GenBank/DDBJ databases">
        <authorList>
            <person name="Kim I."/>
        </authorList>
    </citation>
    <scope>NUCLEOTIDE SEQUENCE [LARGE SCALE GENOMIC DNA]</scope>
    <source>
        <strain evidence="3">DD4a</strain>
    </source>
</reference>
<proteinExistence type="predicted"/>
<name>A0A3A1U7Q0_9MICO</name>
<dbReference type="InterPro" id="IPR057204">
    <property type="entry name" value="DUF7882"/>
</dbReference>
<dbReference type="GO" id="GO:0016874">
    <property type="term" value="F:ligase activity"/>
    <property type="evidence" value="ECO:0007669"/>
    <property type="project" value="UniProtKB-KW"/>
</dbReference>
<accession>A0A3A1U7Q0</accession>
<gene>
    <name evidence="2" type="ORF">D1781_12550</name>
</gene>
<organism evidence="2 3">
    <name type="scientific">Amnibacterium setariae</name>
    <dbReference type="NCBI Taxonomy" id="2306585"/>
    <lineage>
        <taxon>Bacteria</taxon>
        <taxon>Bacillati</taxon>
        <taxon>Actinomycetota</taxon>
        <taxon>Actinomycetes</taxon>
        <taxon>Micrococcales</taxon>
        <taxon>Microbacteriaceae</taxon>
        <taxon>Amnibacterium</taxon>
    </lineage>
</organism>
<dbReference type="Proteomes" id="UP000265742">
    <property type="component" value="Unassembled WGS sequence"/>
</dbReference>
<dbReference type="Pfam" id="PF25355">
    <property type="entry name" value="DUF7882"/>
    <property type="match status" value="1"/>
</dbReference>